<feature type="domain" description="DUF4349" evidence="4">
    <location>
        <begin position="63"/>
        <end position="269"/>
    </location>
</feature>
<dbReference type="InterPro" id="IPR025645">
    <property type="entry name" value="DUF4349"/>
</dbReference>
<feature type="transmembrane region" description="Helical" evidence="2">
    <location>
        <begin position="248"/>
        <end position="269"/>
    </location>
</feature>
<keyword evidence="2" id="KW-0812">Transmembrane</keyword>
<name>A0ABY2DX21_9FLAO</name>
<dbReference type="EMBL" id="SMLH01000001">
    <property type="protein sequence ID" value="TDE31472.1"/>
    <property type="molecule type" value="Genomic_DNA"/>
</dbReference>
<gene>
    <name evidence="5" type="ORF">E0I61_01885</name>
</gene>
<keyword evidence="1" id="KW-0175">Coiled coil</keyword>
<reference evidence="5 6" key="1">
    <citation type="submission" date="2019-03" db="EMBL/GenBank/DDBJ databases">
        <title>Novel species of Flavobacterium.</title>
        <authorList>
            <person name="Liu Q."/>
            <person name="Xin Y.-H."/>
        </authorList>
    </citation>
    <scope>NUCLEOTIDE SEQUENCE [LARGE SCALE GENOMIC DNA]</scope>
    <source>
        <strain evidence="5 6">LB2P22</strain>
    </source>
</reference>
<evidence type="ECO:0000256" key="2">
    <source>
        <dbReference type="SAM" id="Phobius"/>
    </source>
</evidence>
<sequence length="278" mass="31532">MKSIALFFLLILSFSSCKKAEADLDMKVSAIKLPPKEASAGNALYDKADLNAPAKETPQGIEQKIIKEGSLRFQTNDLTATYNQIQNAAKSHNATIQNDTEGKDYESVFRKLIIRVPSKNFDLFLKDISKGVAYFDNKEISSQDVTAEFIDIDARLKAKKVLENRYLELLKKANKVTEMLEIEKQLSSIREEIEAKEGQLNYMQNRVSFSTITIEFYKSIAEESGVTASYGIKIWTAIKSGFNSMSSLFINLLSIWPFIIILFAIGYFIRKRFKTKKT</sequence>
<dbReference type="Pfam" id="PF14257">
    <property type="entry name" value="DUF4349"/>
    <property type="match status" value="1"/>
</dbReference>
<protein>
    <submittedName>
        <fullName evidence="5">DUF4349 domain-containing protein</fullName>
    </submittedName>
</protein>
<keyword evidence="3" id="KW-0732">Signal</keyword>
<evidence type="ECO:0000259" key="4">
    <source>
        <dbReference type="Pfam" id="PF14257"/>
    </source>
</evidence>
<keyword evidence="6" id="KW-1185">Reference proteome</keyword>
<keyword evidence="2" id="KW-0472">Membrane</keyword>
<feature type="signal peptide" evidence="3">
    <location>
        <begin position="1"/>
        <end position="20"/>
    </location>
</feature>
<keyword evidence="2" id="KW-1133">Transmembrane helix</keyword>
<proteinExistence type="predicted"/>
<evidence type="ECO:0000313" key="5">
    <source>
        <dbReference type="EMBL" id="TDE31472.1"/>
    </source>
</evidence>
<dbReference type="Proteomes" id="UP000294685">
    <property type="component" value="Unassembled WGS sequence"/>
</dbReference>
<comment type="caution">
    <text evidence="5">The sequence shown here is derived from an EMBL/GenBank/DDBJ whole genome shotgun (WGS) entry which is preliminary data.</text>
</comment>
<dbReference type="PROSITE" id="PS51257">
    <property type="entry name" value="PROKAR_LIPOPROTEIN"/>
    <property type="match status" value="1"/>
</dbReference>
<evidence type="ECO:0000256" key="1">
    <source>
        <dbReference type="SAM" id="Coils"/>
    </source>
</evidence>
<dbReference type="RefSeq" id="WP_132069022.1">
    <property type="nucleotide sequence ID" value="NZ_SMLH01000001.1"/>
</dbReference>
<feature type="coiled-coil region" evidence="1">
    <location>
        <begin position="159"/>
        <end position="206"/>
    </location>
</feature>
<organism evidence="5 6">
    <name type="scientific">Flavobacterium ranwuense</name>
    <dbReference type="NCBI Taxonomy" id="2541725"/>
    <lineage>
        <taxon>Bacteria</taxon>
        <taxon>Pseudomonadati</taxon>
        <taxon>Bacteroidota</taxon>
        <taxon>Flavobacteriia</taxon>
        <taxon>Flavobacteriales</taxon>
        <taxon>Flavobacteriaceae</taxon>
        <taxon>Flavobacterium</taxon>
    </lineage>
</organism>
<evidence type="ECO:0000256" key="3">
    <source>
        <dbReference type="SAM" id="SignalP"/>
    </source>
</evidence>
<evidence type="ECO:0000313" key="6">
    <source>
        <dbReference type="Proteomes" id="UP000294685"/>
    </source>
</evidence>
<accession>A0ABY2DX21</accession>
<feature type="chain" id="PRO_5047389461" evidence="3">
    <location>
        <begin position="21"/>
        <end position="278"/>
    </location>
</feature>